<evidence type="ECO:0000313" key="2">
    <source>
        <dbReference type="Proteomes" id="UP000700334"/>
    </source>
</evidence>
<sequence>DTKIIKPKVKKPKSASPEGLLKVQLQEVNLTAPKETEGGGVFLEKIQVQLVLELEKKKFNRKHMVFIAQRKILPKPT</sequence>
<protein>
    <submittedName>
        <fullName evidence="1">40S ribosomal protein S7</fullName>
    </submittedName>
</protein>
<dbReference type="EMBL" id="JAGFMF010011752">
    <property type="protein sequence ID" value="KAG8513986.1"/>
    <property type="molecule type" value="Genomic_DNA"/>
</dbReference>
<accession>A0A8J6A283</accession>
<dbReference type="OrthoDB" id="1724687at2759"/>
<reference evidence="1" key="1">
    <citation type="journal article" date="2021" name="Evol. Appl.">
        <title>The genome of the Pyrenean desman and the effects of bottlenecks and inbreeding on the genomic landscape of an endangered species.</title>
        <authorList>
            <person name="Escoda L."/>
            <person name="Castresana J."/>
        </authorList>
    </citation>
    <scope>NUCLEOTIDE SEQUENCE</scope>
    <source>
        <strain evidence="1">IBE-C5619</strain>
    </source>
</reference>
<organism evidence="1 2">
    <name type="scientific">Galemys pyrenaicus</name>
    <name type="common">Iberian desman</name>
    <name type="synonym">Pyrenean desman</name>
    <dbReference type="NCBI Taxonomy" id="202257"/>
    <lineage>
        <taxon>Eukaryota</taxon>
        <taxon>Metazoa</taxon>
        <taxon>Chordata</taxon>
        <taxon>Craniata</taxon>
        <taxon>Vertebrata</taxon>
        <taxon>Euteleostomi</taxon>
        <taxon>Mammalia</taxon>
        <taxon>Eutheria</taxon>
        <taxon>Laurasiatheria</taxon>
        <taxon>Eulipotyphla</taxon>
        <taxon>Talpidae</taxon>
        <taxon>Galemys</taxon>
    </lineage>
</organism>
<keyword evidence="1" id="KW-0687">Ribonucleoprotein</keyword>
<evidence type="ECO:0000313" key="1">
    <source>
        <dbReference type="EMBL" id="KAG8513986.1"/>
    </source>
</evidence>
<dbReference type="GO" id="GO:0005840">
    <property type="term" value="C:ribosome"/>
    <property type="evidence" value="ECO:0007669"/>
    <property type="project" value="UniProtKB-KW"/>
</dbReference>
<comment type="caution">
    <text evidence="1">The sequence shown here is derived from an EMBL/GenBank/DDBJ whole genome shotgun (WGS) entry which is preliminary data.</text>
</comment>
<dbReference type="Proteomes" id="UP000700334">
    <property type="component" value="Unassembled WGS sequence"/>
</dbReference>
<proteinExistence type="predicted"/>
<keyword evidence="2" id="KW-1185">Reference proteome</keyword>
<feature type="non-terminal residue" evidence="1">
    <location>
        <position position="1"/>
    </location>
</feature>
<name>A0A8J6A283_GALPY</name>
<keyword evidence="1" id="KW-0689">Ribosomal protein</keyword>
<dbReference type="AlphaFoldDB" id="A0A8J6A283"/>
<gene>
    <name evidence="1" type="ORF">J0S82_003586</name>
</gene>